<dbReference type="PaxDb" id="3708-A0A078J5P2"/>
<name>A0A078J5P2_BRANA</name>
<reference evidence="1 2" key="1">
    <citation type="journal article" date="2014" name="Science">
        <title>Plant genetics. Early allopolyploid evolution in the post-Neolithic Brassica napus oilseed genome.</title>
        <authorList>
            <person name="Chalhoub B."/>
            <person name="Denoeud F."/>
            <person name="Liu S."/>
            <person name="Parkin I.A."/>
            <person name="Tang H."/>
            <person name="Wang X."/>
            <person name="Chiquet J."/>
            <person name="Belcram H."/>
            <person name="Tong C."/>
            <person name="Samans B."/>
            <person name="Correa M."/>
            <person name="Da Silva C."/>
            <person name="Just J."/>
            <person name="Falentin C."/>
            <person name="Koh C.S."/>
            <person name="Le Clainche I."/>
            <person name="Bernard M."/>
            <person name="Bento P."/>
            <person name="Noel B."/>
            <person name="Labadie K."/>
            <person name="Alberti A."/>
            <person name="Charles M."/>
            <person name="Arnaud D."/>
            <person name="Guo H."/>
            <person name="Daviaud C."/>
            <person name="Alamery S."/>
            <person name="Jabbari K."/>
            <person name="Zhao M."/>
            <person name="Edger P.P."/>
            <person name="Chelaifa H."/>
            <person name="Tack D."/>
            <person name="Lassalle G."/>
            <person name="Mestiri I."/>
            <person name="Schnel N."/>
            <person name="Le Paslier M.C."/>
            <person name="Fan G."/>
            <person name="Renault V."/>
            <person name="Bayer P.E."/>
            <person name="Golicz A.A."/>
            <person name="Manoli S."/>
            <person name="Lee T.H."/>
            <person name="Thi V.H."/>
            <person name="Chalabi S."/>
            <person name="Hu Q."/>
            <person name="Fan C."/>
            <person name="Tollenaere R."/>
            <person name="Lu Y."/>
            <person name="Battail C."/>
            <person name="Shen J."/>
            <person name="Sidebottom C.H."/>
            <person name="Wang X."/>
            <person name="Canaguier A."/>
            <person name="Chauveau A."/>
            <person name="Berard A."/>
            <person name="Deniot G."/>
            <person name="Guan M."/>
            <person name="Liu Z."/>
            <person name="Sun F."/>
            <person name="Lim Y.P."/>
            <person name="Lyons E."/>
            <person name="Town C.D."/>
            <person name="Bancroft I."/>
            <person name="Wang X."/>
            <person name="Meng J."/>
            <person name="Ma J."/>
            <person name="Pires J.C."/>
            <person name="King G.J."/>
            <person name="Brunel D."/>
            <person name="Delourme R."/>
            <person name="Renard M."/>
            <person name="Aury J.M."/>
            <person name="Adams K.L."/>
            <person name="Batley J."/>
            <person name="Snowdon R.J."/>
            <person name="Tost J."/>
            <person name="Edwards D."/>
            <person name="Zhou Y."/>
            <person name="Hua W."/>
            <person name="Sharpe A.G."/>
            <person name="Paterson A.H."/>
            <person name="Guan C."/>
            <person name="Wincker P."/>
        </authorList>
    </citation>
    <scope>NUCLEOTIDE SEQUENCE [LARGE SCALE GENOMIC DNA]</scope>
    <source>
        <strain evidence="2">cv. Darmor-bzh</strain>
    </source>
</reference>
<dbReference type="Gramene" id="CDY59595">
    <property type="protein sequence ID" value="CDY59595"/>
    <property type="gene ID" value="GSBRNA2T00027462001"/>
</dbReference>
<dbReference type="OMA" id="AWPVITH"/>
<evidence type="ECO:0000313" key="2">
    <source>
        <dbReference type="Proteomes" id="UP000028999"/>
    </source>
</evidence>
<evidence type="ECO:0000313" key="1">
    <source>
        <dbReference type="EMBL" id="CDY59595.1"/>
    </source>
</evidence>
<keyword evidence="2" id="KW-1185">Reference proteome</keyword>
<accession>A0A078J5P2</accession>
<dbReference type="AlphaFoldDB" id="A0A078J5P2"/>
<organism evidence="1 2">
    <name type="scientific">Brassica napus</name>
    <name type="common">Rape</name>
    <dbReference type="NCBI Taxonomy" id="3708"/>
    <lineage>
        <taxon>Eukaryota</taxon>
        <taxon>Viridiplantae</taxon>
        <taxon>Streptophyta</taxon>
        <taxon>Embryophyta</taxon>
        <taxon>Tracheophyta</taxon>
        <taxon>Spermatophyta</taxon>
        <taxon>Magnoliopsida</taxon>
        <taxon>eudicotyledons</taxon>
        <taxon>Gunneridae</taxon>
        <taxon>Pentapetalae</taxon>
        <taxon>rosids</taxon>
        <taxon>malvids</taxon>
        <taxon>Brassicales</taxon>
        <taxon>Brassicaceae</taxon>
        <taxon>Brassiceae</taxon>
        <taxon>Brassica</taxon>
    </lineage>
</organism>
<sequence length="56" mass="6107">MPSNKSPGPDGFPCEFFKTAWPVITHDFTIAVQSVFQMGFLPKGVNSTILALIPII</sequence>
<proteinExistence type="predicted"/>
<dbReference type="Proteomes" id="UP000028999">
    <property type="component" value="Unassembled WGS sequence"/>
</dbReference>
<gene>
    <name evidence="1" type="primary">BnaC09g52770D</name>
    <name evidence="1" type="ORF">GSBRNA2T00027462001</name>
</gene>
<protein>
    <submittedName>
        <fullName evidence="1">BnaC09g52770D protein</fullName>
    </submittedName>
</protein>
<dbReference type="EMBL" id="LK033785">
    <property type="protein sequence ID" value="CDY59595.1"/>
    <property type="molecule type" value="Genomic_DNA"/>
</dbReference>